<sequence length="155" mass="16551">MSEDDRAAKAARAKALLKRRREKAAESAGVSITASHSGVSSPISPPRTFSPAPSEVIEYDKRDLGDVFAKDDSDTSWLTSLPRAATPPPPSERVASPQVLPRSSLSITASLPRSTLTSPQSEDAERVQKQIKSLQAENASLVTEVKQLQASELSA</sequence>
<feature type="compositionally biased region" description="Polar residues" evidence="1">
    <location>
        <begin position="101"/>
        <end position="121"/>
    </location>
</feature>
<dbReference type="OrthoDB" id="10255630at2759"/>
<evidence type="ECO:0000256" key="1">
    <source>
        <dbReference type="SAM" id="MobiDB-lite"/>
    </source>
</evidence>
<feature type="region of interest" description="Disordered" evidence="1">
    <location>
        <begin position="1"/>
        <end position="129"/>
    </location>
</feature>
<evidence type="ECO:0000313" key="2">
    <source>
        <dbReference type="EMBL" id="KAF9469727.1"/>
    </source>
</evidence>
<evidence type="ECO:0000313" key="3">
    <source>
        <dbReference type="Proteomes" id="UP000807353"/>
    </source>
</evidence>
<accession>A0A9P5YGZ3</accession>
<reference evidence="2" key="1">
    <citation type="submission" date="2020-11" db="EMBL/GenBank/DDBJ databases">
        <authorList>
            <consortium name="DOE Joint Genome Institute"/>
            <person name="Ahrendt S."/>
            <person name="Riley R."/>
            <person name="Andreopoulos W."/>
            <person name="Labutti K."/>
            <person name="Pangilinan J."/>
            <person name="Ruiz-Duenas F.J."/>
            <person name="Barrasa J.M."/>
            <person name="Sanchez-Garcia M."/>
            <person name="Camarero S."/>
            <person name="Miyauchi S."/>
            <person name="Serrano A."/>
            <person name="Linde D."/>
            <person name="Babiker R."/>
            <person name="Drula E."/>
            <person name="Ayuso-Fernandez I."/>
            <person name="Pacheco R."/>
            <person name="Padilla G."/>
            <person name="Ferreira P."/>
            <person name="Barriuso J."/>
            <person name="Kellner H."/>
            <person name="Castanera R."/>
            <person name="Alfaro M."/>
            <person name="Ramirez L."/>
            <person name="Pisabarro A.G."/>
            <person name="Kuo A."/>
            <person name="Tritt A."/>
            <person name="Lipzen A."/>
            <person name="He G."/>
            <person name="Yan M."/>
            <person name="Ng V."/>
            <person name="Cullen D."/>
            <person name="Martin F."/>
            <person name="Rosso M.-N."/>
            <person name="Henrissat B."/>
            <person name="Hibbett D."/>
            <person name="Martinez A.T."/>
            <person name="Grigoriev I.V."/>
        </authorList>
    </citation>
    <scope>NUCLEOTIDE SEQUENCE</scope>
    <source>
        <strain evidence="2">CBS 247.69</strain>
    </source>
</reference>
<feature type="compositionally biased region" description="Basic residues" evidence="1">
    <location>
        <begin position="9"/>
        <end position="22"/>
    </location>
</feature>
<feature type="compositionally biased region" description="Basic and acidic residues" evidence="1">
    <location>
        <begin position="58"/>
        <end position="73"/>
    </location>
</feature>
<dbReference type="Proteomes" id="UP000807353">
    <property type="component" value="Unassembled WGS sequence"/>
</dbReference>
<keyword evidence="3" id="KW-1185">Reference proteome</keyword>
<gene>
    <name evidence="2" type="ORF">BDZ94DRAFT_23198</name>
</gene>
<protein>
    <submittedName>
        <fullName evidence="2">Uncharacterized protein</fullName>
    </submittedName>
</protein>
<dbReference type="AlphaFoldDB" id="A0A9P5YGZ3"/>
<name>A0A9P5YGZ3_9AGAR</name>
<comment type="caution">
    <text evidence="2">The sequence shown here is derived from an EMBL/GenBank/DDBJ whole genome shotgun (WGS) entry which is preliminary data.</text>
</comment>
<feature type="compositionally biased region" description="Polar residues" evidence="1">
    <location>
        <begin position="30"/>
        <end position="42"/>
    </location>
</feature>
<organism evidence="2 3">
    <name type="scientific">Collybia nuda</name>
    <dbReference type="NCBI Taxonomy" id="64659"/>
    <lineage>
        <taxon>Eukaryota</taxon>
        <taxon>Fungi</taxon>
        <taxon>Dikarya</taxon>
        <taxon>Basidiomycota</taxon>
        <taxon>Agaricomycotina</taxon>
        <taxon>Agaricomycetes</taxon>
        <taxon>Agaricomycetidae</taxon>
        <taxon>Agaricales</taxon>
        <taxon>Tricholomatineae</taxon>
        <taxon>Clitocybaceae</taxon>
        <taxon>Collybia</taxon>
    </lineage>
</organism>
<dbReference type="EMBL" id="MU150229">
    <property type="protein sequence ID" value="KAF9469727.1"/>
    <property type="molecule type" value="Genomic_DNA"/>
</dbReference>
<proteinExistence type="predicted"/>